<dbReference type="EMBL" id="BOOL01000071">
    <property type="protein sequence ID" value="GII12653.1"/>
    <property type="molecule type" value="Genomic_DNA"/>
</dbReference>
<dbReference type="Proteomes" id="UP000633041">
    <property type="component" value="Unassembled WGS sequence"/>
</dbReference>
<organism evidence="1 2">
    <name type="scientific">Planomonospora parontospora subsp. parontospora</name>
    <dbReference type="NCBI Taxonomy" id="97194"/>
    <lineage>
        <taxon>Bacteria</taxon>
        <taxon>Bacillati</taxon>
        <taxon>Actinomycetota</taxon>
        <taxon>Actinomycetes</taxon>
        <taxon>Streptosporangiales</taxon>
        <taxon>Streptosporangiaceae</taxon>
        <taxon>Planomonospora</taxon>
    </lineage>
</organism>
<comment type="caution">
    <text evidence="1">The sequence shown here is derived from an EMBL/GenBank/DDBJ whole genome shotgun (WGS) entry which is preliminary data.</text>
</comment>
<name>A0ABQ4HKI1_9ACTN</name>
<protein>
    <submittedName>
        <fullName evidence="1">Uncharacterized protein</fullName>
    </submittedName>
</protein>
<proteinExistence type="predicted"/>
<evidence type="ECO:0000313" key="2">
    <source>
        <dbReference type="Proteomes" id="UP000633041"/>
    </source>
</evidence>
<keyword evidence="2" id="KW-1185">Reference proteome</keyword>
<gene>
    <name evidence="1" type="ORF">Ppa06_64510</name>
</gene>
<sequence>MTMTQYYDPQRLVREVQSLLRTYGLTAEPVTGEPGLAEAGAGMLLRGLGITPALDGVDALARAMDKPWAEADAR</sequence>
<accession>A0ABQ4HKI1</accession>
<evidence type="ECO:0000313" key="1">
    <source>
        <dbReference type="EMBL" id="GII12653.1"/>
    </source>
</evidence>
<reference evidence="1 2" key="1">
    <citation type="submission" date="2021-01" db="EMBL/GenBank/DDBJ databases">
        <title>Whole genome shotgun sequence of Planomonospora parontospora subsp. parontospora NBRC 13880.</title>
        <authorList>
            <person name="Komaki H."/>
            <person name="Tamura T."/>
        </authorList>
    </citation>
    <scope>NUCLEOTIDE SEQUENCE [LARGE SCALE GENOMIC DNA]</scope>
    <source>
        <strain evidence="1 2">NBRC 13880</strain>
    </source>
</reference>